<accession>A0A516GZ90</accession>
<evidence type="ECO:0000313" key="2">
    <source>
        <dbReference type="Proteomes" id="UP000317496"/>
    </source>
</evidence>
<name>A0A516GZ90_9PROT</name>
<dbReference type="KEGG" id="fer:FNB15_04920"/>
<dbReference type="EMBL" id="CP041636">
    <property type="protein sequence ID" value="QDO96660.1"/>
    <property type="molecule type" value="Genomic_DNA"/>
</dbReference>
<gene>
    <name evidence="1" type="ORF">FNB15_04920</name>
</gene>
<dbReference type="AlphaFoldDB" id="A0A516GZ90"/>
<dbReference type="Proteomes" id="UP000317496">
    <property type="component" value="Chromosome"/>
</dbReference>
<protein>
    <recommendedName>
        <fullName evidence="3">PIN domain-containing protein</fullName>
    </recommendedName>
</protein>
<dbReference type="RefSeq" id="WP_144067641.1">
    <property type="nucleotide sequence ID" value="NZ_CP041636.1"/>
</dbReference>
<keyword evidence="2" id="KW-1185">Reference proteome</keyword>
<proteinExistence type="predicted"/>
<reference evidence="1 2" key="1">
    <citation type="submission" date="2019-07" db="EMBL/GenBank/DDBJ databases">
        <title>Genome sequencing for Ferrovibrio sp. K5.</title>
        <authorList>
            <person name="Park S.-J."/>
        </authorList>
    </citation>
    <scope>NUCLEOTIDE SEQUENCE [LARGE SCALE GENOMIC DNA]</scope>
    <source>
        <strain evidence="1 2">K5</strain>
    </source>
</reference>
<sequence length="121" mass="13573">MTRVMFDSNAYDAILRHGDAERIEAEMFSVITTAAQEDELRQITDPARRVALLEIFHALHAATAEVSADWDAARDSIIGKAAAEHCDLLVTDDRELTQRLAVQAPKLRVLSYSDFRAEFLL</sequence>
<organism evidence="1 2">
    <name type="scientific">Ferrovibrio terrae</name>
    <dbReference type="NCBI Taxonomy" id="2594003"/>
    <lineage>
        <taxon>Bacteria</taxon>
        <taxon>Pseudomonadati</taxon>
        <taxon>Pseudomonadota</taxon>
        <taxon>Alphaproteobacteria</taxon>
        <taxon>Rhodospirillales</taxon>
        <taxon>Rhodospirillaceae</taxon>
        <taxon>Ferrovibrio</taxon>
    </lineage>
</organism>
<evidence type="ECO:0000313" key="1">
    <source>
        <dbReference type="EMBL" id="QDO96660.1"/>
    </source>
</evidence>
<evidence type="ECO:0008006" key="3">
    <source>
        <dbReference type="Google" id="ProtNLM"/>
    </source>
</evidence>